<proteinExistence type="predicted"/>
<dbReference type="InterPro" id="IPR020843">
    <property type="entry name" value="ER"/>
</dbReference>
<reference evidence="3" key="1">
    <citation type="submission" date="2017-02" db="EMBL/GenBank/DDBJ databases">
        <authorList>
            <person name="Dridi B."/>
        </authorList>
    </citation>
    <scope>NUCLEOTIDE SEQUENCE [LARGE SCALE GENOMIC DNA]</scope>
    <source>
        <strain evidence="3">EB411</strain>
    </source>
</reference>
<dbReference type="Gene3D" id="3.40.50.720">
    <property type="entry name" value="NAD(P)-binding Rossmann-like Domain"/>
    <property type="match status" value="1"/>
</dbReference>
<dbReference type="NCBIfam" id="TIGR02823">
    <property type="entry name" value="oxido_YhdH"/>
    <property type="match status" value="1"/>
</dbReference>
<name>A0A1R4ISD0_9MICO</name>
<keyword evidence="2" id="KW-0560">Oxidoreductase</keyword>
<dbReference type="InterPro" id="IPR013149">
    <property type="entry name" value="ADH-like_C"/>
</dbReference>
<organism evidence="2 3">
    <name type="scientific">Mycetocola reblochoni REB411</name>
    <dbReference type="NCBI Taxonomy" id="1255698"/>
    <lineage>
        <taxon>Bacteria</taxon>
        <taxon>Bacillati</taxon>
        <taxon>Actinomycetota</taxon>
        <taxon>Actinomycetes</taxon>
        <taxon>Micrococcales</taxon>
        <taxon>Microbacteriaceae</taxon>
        <taxon>Mycetocola</taxon>
    </lineage>
</organism>
<dbReference type="EC" id="1.1.1.1" evidence="2"/>
<evidence type="ECO:0000313" key="2">
    <source>
        <dbReference type="EMBL" id="SJN22802.1"/>
    </source>
</evidence>
<dbReference type="GO" id="GO:0004022">
    <property type="term" value="F:alcohol dehydrogenase (NAD+) activity"/>
    <property type="evidence" value="ECO:0007669"/>
    <property type="project" value="UniProtKB-EC"/>
</dbReference>
<dbReference type="InterPro" id="IPR036291">
    <property type="entry name" value="NAD(P)-bd_dom_sf"/>
</dbReference>
<evidence type="ECO:0000313" key="3">
    <source>
        <dbReference type="Proteomes" id="UP000196778"/>
    </source>
</evidence>
<dbReference type="EMBL" id="FUKR01000022">
    <property type="protein sequence ID" value="SJN22802.1"/>
    <property type="molecule type" value="Genomic_DNA"/>
</dbReference>
<feature type="domain" description="Enoyl reductase (ER)" evidence="1">
    <location>
        <begin position="24"/>
        <end position="340"/>
    </location>
</feature>
<keyword evidence="3" id="KW-1185">Reference proteome</keyword>
<dbReference type="PANTHER" id="PTHR43677">
    <property type="entry name" value="SHORT-CHAIN DEHYDROGENASE/REDUCTASE"/>
    <property type="match status" value="1"/>
</dbReference>
<dbReference type="GO" id="GO:0043957">
    <property type="term" value="F:acryloyl-CoA reductase (NADPH) activity"/>
    <property type="evidence" value="ECO:0007669"/>
    <property type="project" value="TreeGrafter"/>
</dbReference>
<gene>
    <name evidence="2" type="ORF">FM119_03300</name>
</gene>
<sequence>MARSRTVRQAEAMTTFSAWWVEQGQDRTTTTRLRDDMTEAELPEGEVLLDVDYSGINYKDALAMTGAPGILRHWPIVPGIDLVGRVRSSTDPAWTVGSRVVLTGAGLGESRSGGLAERARVPSSPLVAVPDGMGSLDAAGFGTAGVTAVAAVLAIERHGARPSDGPVLVTGAGGGLGGIAVAALAARGWTVVASSGRAATDADYLLSLGAAEVVGREPLAEHGKPLQRERWAAVVDGVGGRTLVNAIAQTRAGGIVTSCGMAGSTELPGTVLPFILRGVHLAGIDSVSLALDVRRRVWDRLSRDVAPEAASAVRRVVPLSGAEDAARLLLDGGVRGRTVIAVGGADR</sequence>
<protein>
    <submittedName>
        <fullName evidence="2">Alcohol dehydrogenase</fullName>
        <ecNumber evidence="2">1.1.1.1</ecNumber>
    </submittedName>
</protein>
<dbReference type="AlphaFoldDB" id="A0A1R4ISD0"/>
<dbReference type="Proteomes" id="UP000196778">
    <property type="component" value="Unassembled WGS sequence"/>
</dbReference>
<accession>A0A1R4ISD0</accession>
<dbReference type="SUPFAM" id="SSF50129">
    <property type="entry name" value="GroES-like"/>
    <property type="match status" value="1"/>
</dbReference>
<dbReference type="Gene3D" id="3.90.180.10">
    <property type="entry name" value="Medium-chain alcohol dehydrogenases, catalytic domain"/>
    <property type="match status" value="1"/>
</dbReference>
<dbReference type="SMART" id="SM00829">
    <property type="entry name" value="PKS_ER"/>
    <property type="match status" value="1"/>
</dbReference>
<dbReference type="InterPro" id="IPR051397">
    <property type="entry name" value="Zn-ADH-like_protein"/>
</dbReference>
<evidence type="ECO:0000259" key="1">
    <source>
        <dbReference type="SMART" id="SM00829"/>
    </source>
</evidence>
<dbReference type="InterPro" id="IPR011032">
    <property type="entry name" value="GroES-like_sf"/>
</dbReference>
<dbReference type="Pfam" id="PF00107">
    <property type="entry name" value="ADH_zinc_N"/>
    <property type="match status" value="1"/>
</dbReference>
<dbReference type="SUPFAM" id="SSF51735">
    <property type="entry name" value="NAD(P)-binding Rossmann-fold domains"/>
    <property type="match status" value="1"/>
</dbReference>
<dbReference type="InterPro" id="IPR014188">
    <property type="entry name" value="Acrylyl-CoA_reductase_AcuI"/>
</dbReference>
<dbReference type="PANTHER" id="PTHR43677:SF1">
    <property type="entry name" value="ACRYLYL-COA REDUCTASE ACUI-RELATED"/>
    <property type="match status" value="1"/>
</dbReference>
<dbReference type="InterPro" id="IPR013154">
    <property type="entry name" value="ADH-like_N"/>
</dbReference>
<dbReference type="Pfam" id="PF08240">
    <property type="entry name" value="ADH_N"/>
    <property type="match status" value="1"/>
</dbReference>